<reference evidence="1" key="1">
    <citation type="journal article" date="2021" name="Nat. Commun.">
        <title>Genetic determinants of endophytism in the Arabidopsis root mycobiome.</title>
        <authorList>
            <person name="Mesny F."/>
            <person name="Miyauchi S."/>
            <person name="Thiergart T."/>
            <person name="Pickel B."/>
            <person name="Atanasova L."/>
            <person name="Karlsson M."/>
            <person name="Huettel B."/>
            <person name="Barry K.W."/>
            <person name="Haridas S."/>
            <person name="Chen C."/>
            <person name="Bauer D."/>
            <person name="Andreopoulos W."/>
            <person name="Pangilinan J."/>
            <person name="LaButti K."/>
            <person name="Riley R."/>
            <person name="Lipzen A."/>
            <person name="Clum A."/>
            <person name="Drula E."/>
            <person name="Henrissat B."/>
            <person name="Kohler A."/>
            <person name="Grigoriev I.V."/>
            <person name="Martin F.M."/>
            <person name="Hacquard S."/>
        </authorList>
    </citation>
    <scope>NUCLEOTIDE SEQUENCE</scope>
    <source>
        <strain evidence="1">MPI-CAGE-AT-0023</strain>
    </source>
</reference>
<comment type="caution">
    <text evidence="1">The sequence shown here is derived from an EMBL/GenBank/DDBJ whole genome shotgun (WGS) entry which is preliminary data.</text>
</comment>
<evidence type="ECO:0000313" key="2">
    <source>
        <dbReference type="Proteomes" id="UP000720189"/>
    </source>
</evidence>
<dbReference type="RefSeq" id="XP_046049776.1">
    <property type="nucleotide sequence ID" value="XM_046185754.1"/>
</dbReference>
<proteinExistence type="predicted"/>
<dbReference type="OrthoDB" id="4966225at2759"/>
<organism evidence="1 2">
    <name type="scientific">Fusarium redolens</name>
    <dbReference type="NCBI Taxonomy" id="48865"/>
    <lineage>
        <taxon>Eukaryota</taxon>
        <taxon>Fungi</taxon>
        <taxon>Dikarya</taxon>
        <taxon>Ascomycota</taxon>
        <taxon>Pezizomycotina</taxon>
        <taxon>Sordariomycetes</taxon>
        <taxon>Hypocreomycetidae</taxon>
        <taxon>Hypocreales</taxon>
        <taxon>Nectriaceae</taxon>
        <taxon>Fusarium</taxon>
        <taxon>Fusarium redolens species complex</taxon>
    </lineage>
</organism>
<dbReference type="Proteomes" id="UP000720189">
    <property type="component" value="Unassembled WGS sequence"/>
</dbReference>
<protein>
    <submittedName>
        <fullName evidence="1">Uncharacterized protein</fullName>
    </submittedName>
</protein>
<dbReference type="AlphaFoldDB" id="A0A9P9KI94"/>
<keyword evidence="2" id="KW-1185">Reference proteome</keyword>
<dbReference type="GeneID" id="70215708"/>
<gene>
    <name evidence="1" type="ORF">BKA55DRAFT_341553</name>
</gene>
<sequence length="143" mass="15654">MSSIPKRFYIVVDGKHVAKPEHDDSGVHSEAWNALVGDKASITPAVFELEGDRLISGTWALGRHPAETGDTGFKAVVWLVMERAHLLHPVIVKEGEDGSQLRFGGSSNDKTGRPLGLQHDRLYVSVEDEVEQNLTVELVAAEE</sequence>
<dbReference type="EMBL" id="JAGMUX010000007">
    <property type="protein sequence ID" value="KAH7253529.1"/>
    <property type="molecule type" value="Genomic_DNA"/>
</dbReference>
<name>A0A9P9KI94_FUSRE</name>
<evidence type="ECO:0000313" key="1">
    <source>
        <dbReference type="EMBL" id="KAH7253529.1"/>
    </source>
</evidence>
<accession>A0A9P9KI94</accession>